<dbReference type="CDD" id="cd00347">
    <property type="entry name" value="Flavin_utilizing_monoxygenases"/>
    <property type="match status" value="1"/>
</dbReference>
<dbReference type="SUPFAM" id="SSF51679">
    <property type="entry name" value="Bacterial luciferase-like"/>
    <property type="match status" value="1"/>
</dbReference>
<dbReference type="GO" id="GO:0005829">
    <property type="term" value="C:cytosol"/>
    <property type="evidence" value="ECO:0007669"/>
    <property type="project" value="TreeGrafter"/>
</dbReference>
<proteinExistence type="predicted"/>
<organism evidence="3 4">
    <name type="scientific">Streptomyces bauhiniae</name>
    <dbReference type="NCBI Taxonomy" id="2340725"/>
    <lineage>
        <taxon>Bacteria</taxon>
        <taxon>Bacillati</taxon>
        <taxon>Actinomycetota</taxon>
        <taxon>Actinomycetes</taxon>
        <taxon>Kitasatosporales</taxon>
        <taxon>Streptomycetaceae</taxon>
        <taxon>Streptomyces</taxon>
    </lineage>
</organism>
<dbReference type="Gene3D" id="3.20.20.30">
    <property type="entry name" value="Luciferase-like domain"/>
    <property type="match status" value="1"/>
</dbReference>
<evidence type="ECO:0000313" key="4">
    <source>
        <dbReference type="Proteomes" id="UP000298159"/>
    </source>
</evidence>
<comment type="caution">
    <text evidence="3">The sequence shown here is derived from an EMBL/GenBank/DDBJ whole genome shotgun (WGS) entry which is preliminary data.</text>
</comment>
<accession>A0A4Z1DHE7</accession>
<dbReference type="AlphaFoldDB" id="A0A4Z1DHE7"/>
<dbReference type="GeneID" id="95446821"/>
<dbReference type="EMBL" id="SRRT01000001">
    <property type="protein sequence ID" value="TGN81735.1"/>
    <property type="molecule type" value="Genomic_DNA"/>
</dbReference>
<dbReference type="PANTHER" id="PTHR30137">
    <property type="entry name" value="LUCIFERASE-LIKE MONOOXYGENASE"/>
    <property type="match status" value="1"/>
</dbReference>
<evidence type="ECO:0000259" key="2">
    <source>
        <dbReference type="Pfam" id="PF00296"/>
    </source>
</evidence>
<dbReference type="InterPro" id="IPR019949">
    <property type="entry name" value="CmoO-like"/>
</dbReference>
<dbReference type="InterPro" id="IPR011251">
    <property type="entry name" value="Luciferase-like_dom"/>
</dbReference>
<protein>
    <submittedName>
        <fullName evidence="3">LLM class flavin-dependent oxidoreductase</fullName>
    </submittedName>
</protein>
<gene>
    <name evidence="3" type="ORF">E5083_04310</name>
</gene>
<dbReference type="InterPro" id="IPR050766">
    <property type="entry name" value="Bact_Lucif_Oxidored"/>
</dbReference>
<feature type="domain" description="Luciferase-like" evidence="2">
    <location>
        <begin position="9"/>
        <end position="305"/>
    </location>
</feature>
<dbReference type="Proteomes" id="UP000298159">
    <property type="component" value="Unassembled WGS sequence"/>
</dbReference>
<dbReference type="NCBIfam" id="TIGR03558">
    <property type="entry name" value="oxido_grp_1"/>
    <property type="match status" value="1"/>
</dbReference>
<evidence type="ECO:0000313" key="3">
    <source>
        <dbReference type="EMBL" id="TGN81735.1"/>
    </source>
</evidence>
<dbReference type="GO" id="GO:0016705">
    <property type="term" value="F:oxidoreductase activity, acting on paired donors, with incorporation or reduction of molecular oxygen"/>
    <property type="evidence" value="ECO:0007669"/>
    <property type="project" value="InterPro"/>
</dbReference>
<dbReference type="InterPro" id="IPR036661">
    <property type="entry name" value="Luciferase-like_sf"/>
</dbReference>
<dbReference type="RefSeq" id="WP_135784213.1">
    <property type="nucleotide sequence ID" value="NZ_SRRT01000001.1"/>
</dbReference>
<dbReference type="Pfam" id="PF00296">
    <property type="entry name" value="Bac_luciferase"/>
    <property type="match status" value="1"/>
</dbReference>
<name>A0A4Z1DHE7_9ACTN</name>
<dbReference type="PANTHER" id="PTHR30137:SF6">
    <property type="entry name" value="LUCIFERASE-LIKE MONOOXYGENASE"/>
    <property type="match status" value="1"/>
</dbReference>
<comment type="similarity">
    <text evidence="1">To bacterial alkanal monooxygenase alpha and beta chains.</text>
</comment>
<reference evidence="3 4" key="1">
    <citation type="submission" date="2019-04" db="EMBL/GenBank/DDBJ databases">
        <title>Streptomyces sp. nov. Bv016 isolated from bark of Buahinia variegata.</title>
        <authorList>
            <person name="Kanchanasin P."/>
            <person name="Tanasupawat S."/>
            <person name="Yuki M."/>
            <person name="Kudo T."/>
        </authorList>
    </citation>
    <scope>NUCLEOTIDE SEQUENCE [LARGE SCALE GENOMIC DNA]</scope>
    <source>
        <strain evidence="3 4">Bv016</strain>
    </source>
</reference>
<evidence type="ECO:0000256" key="1">
    <source>
        <dbReference type="ARBA" id="ARBA00007789"/>
    </source>
</evidence>
<sequence length="339" mass="36448">MTTERVPLSILDLVPVASGTDTPTALNQSVELVRLADALGYHRYWYAEHHNVVTFASSATSLLIGRAAEHSERIRLGSGGVMLPNHSPLMVAEYYGTLAEMYGDRIDLGLGRAPGTDPTTAAALRRGGAATDTFVQDVVDLHRYLSSRDGEGPEVRAVPGQGTEVPLWMLGSSLDGAAVAAYLGLPYAFASHFAPQMRREALELYRSRFSTEAPTAEIPEPYAMVGVNVLVAPTDEEAHYLFTTAQQMAAGIYSGRRGPLRPPVRDLGTVIGPEVARFVDDFQQVRAVGSPETVVTELEALVADLSADELIITTYTHDPAHRARSFSLLAEAWGLDGAG</sequence>
<keyword evidence="4" id="KW-1185">Reference proteome</keyword>
<dbReference type="FunFam" id="3.20.20.30:FF:000002">
    <property type="entry name" value="LLM class flavin-dependent oxidoreductase"/>
    <property type="match status" value="1"/>
</dbReference>